<feature type="transmembrane region" description="Helical" evidence="7">
    <location>
        <begin position="165"/>
        <end position="183"/>
    </location>
</feature>
<keyword evidence="4 10" id="KW-0067">ATP-binding</keyword>
<evidence type="ECO:0000313" key="11">
    <source>
        <dbReference type="Proteomes" id="UP000601597"/>
    </source>
</evidence>
<dbReference type="RefSeq" id="WP_189577732.1">
    <property type="nucleotide sequence ID" value="NZ_BMXV01000008.1"/>
</dbReference>
<dbReference type="Proteomes" id="UP000601597">
    <property type="component" value="Unassembled WGS sequence"/>
</dbReference>
<reference evidence="11" key="1">
    <citation type="journal article" date="2019" name="Int. J. Syst. Evol. Microbiol.">
        <title>The Global Catalogue of Microorganisms (GCM) 10K type strain sequencing project: providing services to taxonomists for standard genome sequencing and annotation.</title>
        <authorList>
            <consortium name="The Broad Institute Genomics Platform"/>
            <consortium name="The Broad Institute Genome Sequencing Center for Infectious Disease"/>
            <person name="Wu L."/>
            <person name="Ma J."/>
        </authorList>
    </citation>
    <scope>NUCLEOTIDE SEQUENCE [LARGE SCALE GENOMIC DNA]</scope>
    <source>
        <strain evidence="11">KCTC 22280</strain>
    </source>
</reference>
<dbReference type="InterPro" id="IPR039421">
    <property type="entry name" value="Type_1_exporter"/>
</dbReference>
<accession>A0ABQ3B6Q6</accession>
<keyword evidence="11" id="KW-1185">Reference proteome</keyword>
<dbReference type="Pfam" id="PF00664">
    <property type="entry name" value="ABC_membrane"/>
    <property type="match status" value="1"/>
</dbReference>
<dbReference type="Pfam" id="PF00005">
    <property type="entry name" value="ABC_tran"/>
    <property type="match status" value="1"/>
</dbReference>
<protein>
    <submittedName>
        <fullName evidence="10">Cysteine/glutathione ABC transporter ATP-binding protein/permease CydC</fullName>
    </submittedName>
</protein>
<dbReference type="SMART" id="SM00382">
    <property type="entry name" value="AAA"/>
    <property type="match status" value="1"/>
</dbReference>
<feature type="transmembrane region" description="Helical" evidence="7">
    <location>
        <begin position="20"/>
        <end position="43"/>
    </location>
</feature>
<dbReference type="InterPro" id="IPR003593">
    <property type="entry name" value="AAA+_ATPase"/>
</dbReference>
<comment type="caution">
    <text evidence="10">The sequence shown here is derived from an EMBL/GenBank/DDBJ whole genome shotgun (WGS) entry which is preliminary data.</text>
</comment>
<dbReference type="InterPro" id="IPR017871">
    <property type="entry name" value="ABC_transporter-like_CS"/>
</dbReference>
<keyword evidence="3" id="KW-0547">Nucleotide-binding</keyword>
<dbReference type="InterPro" id="IPR014223">
    <property type="entry name" value="ABC_CydC/D"/>
</dbReference>
<dbReference type="SUPFAM" id="SSF90123">
    <property type="entry name" value="ABC transporter transmembrane region"/>
    <property type="match status" value="1"/>
</dbReference>
<dbReference type="Gene3D" id="1.20.1560.10">
    <property type="entry name" value="ABC transporter type 1, transmembrane domain"/>
    <property type="match status" value="1"/>
</dbReference>
<gene>
    <name evidence="10" type="ORF">GCM10007071_31280</name>
</gene>
<dbReference type="Gene3D" id="3.40.50.300">
    <property type="entry name" value="P-loop containing nucleotide triphosphate hydrolases"/>
    <property type="match status" value="1"/>
</dbReference>
<evidence type="ECO:0000313" key="10">
    <source>
        <dbReference type="EMBL" id="GGY81686.1"/>
    </source>
</evidence>
<dbReference type="PROSITE" id="PS00211">
    <property type="entry name" value="ABC_TRANSPORTER_1"/>
    <property type="match status" value="1"/>
</dbReference>
<dbReference type="NCBIfam" id="TIGR02868">
    <property type="entry name" value="CydC"/>
    <property type="match status" value="1"/>
</dbReference>
<sequence length="546" mass="58829">MTELWPWFRLLLAHRQRLFIGGLLMFATILAGVGLMALSGWFITATALTGLLMAAGVNAHLDIYTPGGGIRFFALARTASRYFERLYNHDTVLRLLADLRVVFFRRLAAAPPDARGGKRAADWLTRLTRDIDTLDTLYLQLVAPPAMALAGLVILAVVLAVVAPLMLWSLVPLLLLIPVLALLSRLTLVPGEQQGFGEEALRGRMVDAIEGMAELQGAHRWSGEAGQLLADSRGLDRLKLTTETRTAITHGITLMAIQVAVITALWTGLGLWRDGQLSGPVALLFTLAILGLGEAFSGLPTAFGRLGATLGAASRLNSEGHETTRPEPEARPPAPAEIALESVAMSRHGETLFSPITVKLRPGQRLALVGRSGSGKSTLLDHLAGIEGADVEGGLRLAGQQVIPSRHEGWRGCTSYLRQNTHFFSDSLRANLIMAKPDASGQELTDVLDAVGLSDLLANLPQGLDTWIGDQGRLLSGGERRRVGLARALLRPGWLLLLDEPFTGVDEATRTRICKSIEPWLAGRTCVFAGHAPEALPESDICIRLD</sequence>
<evidence type="ECO:0000256" key="4">
    <source>
        <dbReference type="ARBA" id="ARBA00022840"/>
    </source>
</evidence>
<evidence type="ECO:0000259" key="9">
    <source>
        <dbReference type="PROSITE" id="PS50929"/>
    </source>
</evidence>
<dbReference type="PANTHER" id="PTHR24221:SF653">
    <property type="entry name" value="TRANSPORT ATP-BINDING PROTEIN CYDC"/>
    <property type="match status" value="1"/>
</dbReference>
<dbReference type="PROSITE" id="PS50929">
    <property type="entry name" value="ABC_TM1F"/>
    <property type="match status" value="1"/>
</dbReference>
<dbReference type="GO" id="GO:0005524">
    <property type="term" value="F:ATP binding"/>
    <property type="evidence" value="ECO:0007669"/>
    <property type="project" value="UniProtKB-KW"/>
</dbReference>
<evidence type="ECO:0000256" key="3">
    <source>
        <dbReference type="ARBA" id="ARBA00022741"/>
    </source>
</evidence>
<comment type="subcellular location">
    <subcellularLocation>
        <location evidence="1">Cell membrane</location>
        <topology evidence="1">Multi-pass membrane protein</topology>
    </subcellularLocation>
</comment>
<evidence type="ECO:0000256" key="6">
    <source>
        <dbReference type="ARBA" id="ARBA00023136"/>
    </source>
</evidence>
<dbReference type="InterPro" id="IPR003439">
    <property type="entry name" value="ABC_transporter-like_ATP-bd"/>
</dbReference>
<name>A0ABQ3B6Q6_9GAMM</name>
<proteinExistence type="predicted"/>
<dbReference type="InterPro" id="IPR027417">
    <property type="entry name" value="P-loop_NTPase"/>
</dbReference>
<evidence type="ECO:0000259" key="8">
    <source>
        <dbReference type="PROSITE" id="PS50893"/>
    </source>
</evidence>
<evidence type="ECO:0000256" key="7">
    <source>
        <dbReference type="SAM" id="Phobius"/>
    </source>
</evidence>
<feature type="transmembrane region" description="Helical" evidence="7">
    <location>
        <begin position="281"/>
        <end position="299"/>
    </location>
</feature>
<dbReference type="PANTHER" id="PTHR24221">
    <property type="entry name" value="ATP-BINDING CASSETTE SUB-FAMILY B"/>
    <property type="match status" value="1"/>
</dbReference>
<keyword evidence="5 7" id="KW-1133">Transmembrane helix</keyword>
<keyword evidence="2 7" id="KW-0812">Transmembrane</keyword>
<evidence type="ECO:0000256" key="1">
    <source>
        <dbReference type="ARBA" id="ARBA00004651"/>
    </source>
</evidence>
<dbReference type="SUPFAM" id="SSF52540">
    <property type="entry name" value="P-loop containing nucleoside triphosphate hydrolases"/>
    <property type="match status" value="1"/>
</dbReference>
<feature type="domain" description="ABC transporter" evidence="8">
    <location>
        <begin position="338"/>
        <end position="545"/>
    </location>
</feature>
<evidence type="ECO:0000256" key="5">
    <source>
        <dbReference type="ARBA" id="ARBA00022989"/>
    </source>
</evidence>
<dbReference type="InterPro" id="IPR036640">
    <property type="entry name" value="ABC1_TM_sf"/>
</dbReference>
<feature type="transmembrane region" description="Helical" evidence="7">
    <location>
        <begin position="137"/>
        <end position="159"/>
    </location>
</feature>
<dbReference type="EMBL" id="BMXV01000008">
    <property type="protein sequence ID" value="GGY81686.1"/>
    <property type="molecule type" value="Genomic_DNA"/>
</dbReference>
<feature type="domain" description="ABC transmembrane type-1" evidence="9">
    <location>
        <begin position="19"/>
        <end position="308"/>
    </location>
</feature>
<evidence type="ECO:0000256" key="2">
    <source>
        <dbReference type="ARBA" id="ARBA00022692"/>
    </source>
</evidence>
<dbReference type="InterPro" id="IPR011527">
    <property type="entry name" value="ABC1_TM_dom"/>
</dbReference>
<keyword evidence="6 7" id="KW-0472">Membrane</keyword>
<organism evidence="10 11">
    <name type="scientific">Marinobacter zhanjiangensis</name>
    <dbReference type="NCBI Taxonomy" id="578215"/>
    <lineage>
        <taxon>Bacteria</taxon>
        <taxon>Pseudomonadati</taxon>
        <taxon>Pseudomonadota</taxon>
        <taxon>Gammaproteobacteria</taxon>
        <taxon>Pseudomonadales</taxon>
        <taxon>Marinobacteraceae</taxon>
        <taxon>Marinobacter</taxon>
    </lineage>
</organism>
<feature type="transmembrane region" description="Helical" evidence="7">
    <location>
        <begin position="247"/>
        <end position="269"/>
    </location>
</feature>
<dbReference type="PROSITE" id="PS50893">
    <property type="entry name" value="ABC_TRANSPORTER_2"/>
    <property type="match status" value="1"/>
</dbReference>